<feature type="region of interest" description="Disordered" evidence="1">
    <location>
        <begin position="27"/>
        <end position="49"/>
    </location>
</feature>
<reference evidence="4 5" key="1">
    <citation type="submission" date="2016-10" db="EMBL/GenBank/DDBJ databases">
        <authorList>
            <person name="de Groot N.N."/>
        </authorList>
    </citation>
    <scope>NUCLEOTIDE SEQUENCE [LARGE SCALE GENOMIC DNA]</scope>
    <source>
        <strain evidence="4 5">Z108</strain>
    </source>
</reference>
<keyword evidence="2" id="KW-1133">Transmembrane helix</keyword>
<evidence type="ECO:0000256" key="2">
    <source>
        <dbReference type="SAM" id="Phobius"/>
    </source>
</evidence>
<feature type="transmembrane region" description="Helical" evidence="2">
    <location>
        <begin position="89"/>
        <end position="107"/>
    </location>
</feature>
<dbReference type="InterPro" id="IPR026870">
    <property type="entry name" value="Zinc_ribbon_dom"/>
</dbReference>
<gene>
    <name evidence="4" type="ORF">SAMN04487861_11073</name>
</gene>
<dbReference type="InterPro" id="IPR008523">
    <property type="entry name" value="DUF805"/>
</dbReference>
<dbReference type="RefSeq" id="WP_075443274.1">
    <property type="nucleotide sequence ID" value="NZ_FOQK01000010.1"/>
</dbReference>
<protein>
    <submittedName>
        <fullName evidence="4">Uncharacterized membrane protein YhaH, DUF805 family</fullName>
    </submittedName>
</protein>
<dbReference type="EMBL" id="FOQK01000010">
    <property type="protein sequence ID" value="SFH98943.1"/>
    <property type="molecule type" value="Genomic_DNA"/>
</dbReference>
<feature type="transmembrane region" description="Helical" evidence="2">
    <location>
        <begin position="144"/>
        <end position="164"/>
    </location>
</feature>
<dbReference type="GO" id="GO:0005886">
    <property type="term" value="C:plasma membrane"/>
    <property type="evidence" value="ECO:0007669"/>
    <property type="project" value="TreeGrafter"/>
</dbReference>
<keyword evidence="2" id="KW-0812">Transmembrane</keyword>
<evidence type="ECO:0000313" key="4">
    <source>
        <dbReference type="EMBL" id="SFH98943.1"/>
    </source>
</evidence>
<keyword evidence="2" id="KW-0472">Membrane</keyword>
<dbReference type="PANTHER" id="PTHR34980:SF3">
    <property type="entry name" value="BLR8105 PROTEIN"/>
    <property type="match status" value="1"/>
</dbReference>
<dbReference type="AlphaFoldDB" id="A0A1I3EJ99"/>
<evidence type="ECO:0000259" key="3">
    <source>
        <dbReference type="Pfam" id="PF13240"/>
    </source>
</evidence>
<accession>A0A1I3EJ99</accession>
<feature type="transmembrane region" description="Helical" evidence="2">
    <location>
        <begin position="113"/>
        <end position="132"/>
    </location>
</feature>
<dbReference type="Proteomes" id="UP000183639">
    <property type="component" value="Unassembled WGS sequence"/>
</dbReference>
<evidence type="ECO:0000313" key="5">
    <source>
        <dbReference type="Proteomes" id="UP000183639"/>
    </source>
</evidence>
<name>A0A1I3EJ99_SELRU</name>
<evidence type="ECO:0000256" key="1">
    <source>
        <dbReference type="SAM" id="MobiDB-lite"/>
    </source>
</evidence>
<feature type="domain" description="Zinc-ribbon" evidence="3">
    <location>
        <begin position="4"/>
        <end position="26"/>
    </location>
</feature>
<dbReference type="Pfam" id="PF05656">
    <property type="entry name" value="DUF805"/>
    <property type="match status" value="1"/>
</dbReference>
<proteinExistence type="predicted"/>
<dbReference type="PANTHER" id="PTHR34980">
    <property type="entry name" value="INNER MEMBRANE PROTEIN-RELATED-RELATED"/>
    <property type="match status" value="1"/>
</dbReference>
<dbReference type="Pfam" id="PF13240">
    <property type="entry name" value="Zn_Ribbon_1"/>
    <property type="match status" value="1"/>
</dbReference>
<dbReference type="OrthoDB" id="1664704at2"/>
<organism evidence="4 5">
    <name type="scientific">Selenomonas ruminantium</name>
    <dbReference type="NCBI Taxonomy" id="971"/>
    <lineage>
        <taxon>Bacteria</taxon>
        <taxon>Bacillati</taxon>
        <taxon>Bacillota</taxon>
        <taxon>Negativicutes</taxon>
        <taxon>Selenomonadales</taxon>
        <taxon>Selenomonadaceae</taxon>
        <taxon>Selenomonas</taxon>
    </lineage>
</organism>
<sequence length="185" mass="20225">MARFCTACGTQVKEGTKFCSKCGAPLAEPASGQPQDARPDNGYGNSMNGDMNSAPGYNQQLQQGWFKRNFWTTEGRLNRWAYFTTSLKLGLITLVVLLILAVIGVFIGGEDGAVVLAGLGSIPFVVASYFVSARRLHDLDKTGWLSLIFLIPYVNVPWGIYLLFAKGTEGPNQYGPDPLQQLNNR</sequence>